<dbReference type="Gene3D" id="3.10.310.70">
    <property type="match status" value="1"/>
</dbReference>
<proteinExistence type="predicted"/>
<dbReference type="Gene3D" id="2.30.40.10">
    <property type="entry name" value="Urease, subunit C, domain 1"/>
    <property type="match status" value="1"/>
</dbReference>
<feature type="domain" description="Amidohydrolase 3" evidence="1">
    <location>
        <begin position="54"/>
        <end position="115"/>
    </location>
</feature>
<dbReference type="PANTHER" id="PTHR22642">
    <property type="entry name" value="IMIDAZOLONEPROPIONASE"/>
    <property type="match status" value="1"/>
</dbReference>
<dbReference type="Pfam" id="PF07969">
    <property type="entry name" value="Amidohydro_3"/>
    <property type="match status" value="1"/>
</dbReference>
<dbReference type="RefSeq" id="WP_358636183.1">
    <property type="nucleotide sequence ID" value="NZ_JBFAEV010000009.1"/>
</dbReference>
<comment type="caution">
    <text evidence="2">The sequence shown here is derived from an EMBL/GenBank/DDBJ whole genome shotgun (WGS) entry which is preliminary data.</text>
</comment>
<dbReference type="PANTHER" id="PTHR22642:SF2">
    <property type="entry name" value="PROTEIN LONG AFTER FAR-RED 3"/>
    <property type="match status" value="1"/>
</dbReference>
<reference evidence="2 3" key="1">
    <citation type="submission" date="2024-11" db="EMBL/GenBank/DDBJ databases">
        <title>The Natural Products Discovery Center: Release of the First 8490 Sequenced Strains for Exploring Actinobacteria Biosynthetic Diversity.</title>
        <authorList>
            <person name="Kalkreuter E."/>
            <person name="Kautsar S.A."/>
            <person name="Yang D."/>
            <person name="Bader C.D."/>
            <person name="Teijaro C.N."/>
            <person name="Fluegel L."/>
            <person name="Davis C.M."/>
            <person name="Simpson J.R."/>
            <person name="Lauterbach L."/>
            <person name="Steele A.D."/>
            <person name="Gui C."/>
            <person name="Meng S."/>
            <person name="Li G."/>
            <person name="Viehrig K."/>
            <person name="Ye F."/>
            <person name="Su P."/>
            <person name="Kiefer A.F."/>
            <person name="Nichols A."/>
            <person name="Cepeda A.J."/>
            <person name="Yan W."/>
            <person name="Fan B."/>
            <person name="Jiang Y."/>
            <person name="Adhikari A."/>
            <person name="Zheng C.-J."/>
            <person name="Schuster L."/>
            <person name="Cowan T.M."/>
            <person name="Smanski M.J."/>
            <person name="Chevrette M.G."/>
            <person name="De Carvalho L.P.S."/>
            <person name="Shen B."/>
        </authorList>
    </citation>
    <scope>NUCLEOTIDE SEQUENCE [LARGE SCALE GENOMIC DNA]</scope>
    <source>
        <strain evidence="2 3">NPDC020863</strain>
    </source>
</reference>
<dbReference type="EMBL" id="JBJDQH010000005">
    <property type="protein sequence ID" value="MFK4266263.1"/>
    <property type="molecule type" value="Genomic_DNA"/>
</dbReference>
<dbReference type="InterPro" id="IPR011059">
    <property type="entry name" value="Metal-dep_hydrolase_composite"/>
</dbReference>
<dbReference type="InterPro" id="IPR013108">
    <property type="entry name" value="Amidohydro_3"/>
</dbReference>
<keyword evidence="3" id="KW-1185">Reference proteome</keyword>
<dbReference type="SUPFAM" id="SSF51338">
    <property type="entry name" value="Composite domain of metallo-dependent hydrolases"/>
    <property type="match status" value="1"/>
</dbReference>
<evidence type="ECO:0000259" key="1">
    <source>
        <dbReference type="Pfam" id="PF07969"/>
    </source>
</evidence>
<dbReference type="Proteomes" id="UP001620295">
    <property type="component" value="Unassembled WGS sequence"/>
</dbReference>
<evidence type="ECO:0000313" key="3">
    <source>
        <dbReference type="Proteomes" id="UP001620295"/>
    </source>
</evidence>
<name>A0ABW8LL52_9ACTN</name>
<accession>A0ABW8LL52</accession>
<organism evidence="2 3">
    <name type="scientific">Streptomyces milbemycinicus</name>
    <dbReference type="NCBI Taxonomy" id="476552"/>
    <lineage>
        <taxon>Bacteria</taxon>
        <taxon>Bacillati</taxon>
        <taxon>Actinomycetota</taxon>
        <taxon>Actinomycetes</taxon>
        <taxon>Kitasatosporales</taxon>
        <taxon>Streptomycetaceae</taxon>
        <taxon>Streptomyces</taxon>
    </lineage>
</organism>
<protein>
    <submittedName>
        <fullName evidence="2">Amidohydrolase family protein</fullName>
    </submittedName>
</protein>
<dbReference type="Gene3D" id="3.20.20.140">
    <property type="entry name" value="Metal-dependent hydrolases"/>
    <property type="match status" value="1"/>
</dbReference>
<gene>
    <name evidence="2" type="ORF">ACI2L5_15135</name>
</gene>
<sequence length="195" mass="20250">MTDPGADLLIRAGAVHSLVPGQAPQRALAVRGDRIAAVSADPNGLDHLVTAATEVHDLPGATVLPAFDDTHTHLILAGLGAHDVPVHRARNIPEFLDLIRQRAAVTPEGEWIRIGAIAKTPSTLPAPSLTATARLAAPGVMRGFKYCDRRALNWPGLSIASFSGPTSSSPARSRGALTGSIGWRGATMRVGASLA</sequence>
<evidence type="ECO:0000313" key="2">
    <source>
        <dbReference type="EMBL" id="MFK4266263.1"/>
    </source>
</evidence>